<gene>
    <name evidence="1" type="ORF">FA95DRAFT_304223</name>
</gene>
<accession>A0ACB8RIJ2</accession>
<dbReference type="EMBL" id="MU275995">
    <property type="protein sequence ID" value="KAI0044064.1"/>
    <property type="molecule type" value="Genomic_DNA"/>
</dbReference>
<dbReference type="Proteomes" id="UP000814033">
    <property type="component" value="Unassembled WGS sequence"/>
</dbReference>
<protein>
    <submittedName>
        <fullName evidence="1">Uncharacterized protein</fullName>
    </submittedName>
</protein>
<keyword evidence="2" id="KW-1185">Reference proteome</keyword>
<evidence type="ECO:0000313" key="2">
    <source>
        <dbReference type="Proteomes" id="UP000814033"/>
    </source>
</evidence>
<name>A0ACB8RIJ2_9AGAM</name>
<organism evidence="1 2">
    <name type="scientific">Auriscalpium vulgare</name>
    <dbReference type="NCBI Taxonomy" id="40419"/>
    <lineage>
        <taxon>Eukaryota</taxon>
        <taxon>Fungi</taxon>
        <taxon>Dikarya</taxon>
        <taxon>Basidiomycota</taxon>
        <taxon>Agaricomycotina</taxon>
        <taxon>Agaricomycetes</taxon>
        <taxon>Russulales</taxon>
        <taxon>Auriscalpiaceae</taxon>
        <taxon>Auriscalpium</taxon>
    </lineage>
</organism>
<reference evidence="1" key="2">
    <citation type="journal article" date="2022" name="New Phytol.">
        <title>Evolutionary transition to the ectomycorrhizal habit in the genomes of a hyperdiverse lineage of mushroom-forming fungi.</title>
        <authorList>
            <person name="Looney B."/>
            <person name="Miyauchi S."/>
            <person name="Morin E."/>
            <person name="Drula E."/>
            <person name="Courty P.E."/>
            <person name="Kohler A."/>
            <person name="Kuo A."/>
            <person name="LaButti K."/>
            <person name="Pangilinan J."/>
            <person name="Lipzen A."/>
            <person name="Riley R."/>
            <person name="Andreopoulos W."/>
            <person name="He G."/>
            <person name="Johnson J."/>
            <person name="Nolan M."/>
            <person name="Tritt A."/>
            <person name="Barry K.W."/>
            <person name="Grigoriev I.V."/>
            <person name="Nagy L.G."/>
            <person name="Hibbett D."/>
            <person name="Henrissat B."/>
            <person name="Matheny P.B."/>
            <person name="Labbe J."/>
            <person name="Martin F.M."/>
        </authorList>
    </citation>
    <scope>NUCLEOTIDE SEQUENCE</scope>
    <source>
        <strain evidence="1">FP105234-sp</strain>
    </source>
</reference>
<reference evidence="1" key="1">
    <citation type="submission" date="2021-02" db="EMBL/GenBank/DDBJ databases">
        <authorList>
            <consortium name="DOE Joint Genome Institute"/>
            <person name="Ahrendt S."/>
            <person name="Looney B.P."/>
            <person name="Miyauchi S."/>
            <person name="Morin E."/>
            <person name="Drula E."/>
            <person name="Courty P.E."/>
            <person name="Chicoki N."/>
            <person name="Fauchery L."/>
            <person name="Kohler A."/>
            <person name="Kuo A."/>
            <person name="Labutti K."/>
            <person name="Pangilinan J."/>
            <person name="Lipzen A."/>
            <person name="Riley R."/>
            <person name="Andreopoulos W."/>
            <person name="He G."/>
            <person name="Johnson J."/>
            <person name="Barry K.W."/>
            <person name="Grigoriev I.V."/>
            <person name="Nagy L."/>
            <person name="Hibbett D."/>
            <person name="Henrissat B."/>
            <person name="Matheny P.B."/>
            <person name="Labbe J."/>
            <person name="Martin F."/>
        </authorList>
    </citation>
    <scope>NUCLEOTIDE SEQUENCE</scope>
    <source>
        <strain evidence="1">FP105234-sp</strain>
    </source>
</reference>
<evidence type="ECO:0000313" key="1">
    <source>
        <dbReference type="EMBL" id="KAI0044064.1"/>
    </source>
</evidence>
<comment type="caution">
    <text evidence="1">The sequence shown here is derived from an EMBL/GenBank/DDBJ whole genome shotgun (WGS) entry which is preliminary data.</text>
</comment>
<proteinExistence type="predicted"/>
<sequence length="542" mass="60912">MQTVAPTSASHVSDACVALNPQSYKQPVKSWSTIPSEIIALILHMFDDDMTKMLATHVCRNWREAALGCPTLWTTVHLTGGAAATHRAQNFAARAAPLPVDLFDCYTATPVHLHPAWLELIAGVFPRVRSIRAYCTIAEEDIPTLRHILDLPAPVLESFVLSLEQETAHSPLSAVGLGQAPRLTQFNLSGRNNLPIPWKARWYMNQLTYLTLAVDHTETYGQHLEPQIHDVEEVLDCLESLKGTLQYLRLHHISVRVPEEHTCRRVELPRLSSLYMAGATSDLVNLRSHLDFNKGTFVDLRPQIFHGDSYSLPALFPVAARNLPPITSLHCIGSKDHFRMWAYCEATPHALVQVHIQGDSHVIPFSLAMMSMCKFLPDRRLPALEARNIPTSYMWSAETWTVILFGVQGLEIIITDGDAAAALCEALGVWRSSDRRWFTFPSLAAMVKDSKASPDPASREYFLSDLKKLVLLGIEDLPEWFLQCLQDRAEAGHPLKSIQVTMYEEENIIKWRGLLRQVVEEVGVFQCIREEVDMPQSEDGNM</sequence>